<organism evidence="9 10">
    <name type="scientific">Vigna mungo</name>
    <name type="common">Black gram</name>
    <name type="synonym">Phaseolus mungo</name>
    <dbReference type="NCBI Taxonomy" id="3915"/>
    <lineage>
        <taxon>Eukaryota</taxon>
        <taxon>Viridiplantae</taxon>
        <taxon>Streptophyta</taxon>
        <taxon>Embryophyta</taxon>
        <taxon>Tracheophyta</taxon>
        <taxon>Spermatophyta</taxon>
        <taxon>Magnoliopsida</taxon>
        <taxon>eudicotyledons</taxon>
        <taxon>Gunneridae</taxon>
        <taxon>Pentapetalae</taxon>
        <taxon>rosids</taxon>
        <taxon>fabids</taxon>
        <taxon>Fabales</taxon>
        <taxon>Fabaceae</taxon>
        <taxon>Papilionoideae</taxon>
        <taxon>50 kb inversion clade</taxon>
        <taxon>NPAAA clade</taxon>
        <taxon>indigoferoid/millettioid clade</taxon>
        <taxon>Phaseoleae</taxon>
        <taxon>Vigna</taxon>
    </lineage>
</organism>
<keyword evidence="4" id="KW-0812">Transmembrane</keyword>
<sequence>MDYPSDKLAVYLSDDGGCLVTLYGMKEAGEFTKERFPFCRKYVPKLQIEIILKYLKLKLYYLLGVGLEPRRRGLFQCHGETPNLVVVRTTLEKREDSEVDFVLEFINGVLWLLLLGRLRTLPVEDHARPGTRRCNTHGEVTARGQIQPHDAVVGVQHYRVRHKFSTSNSLSS</sequence>
<keyword evidence="6" id="KW-0472">Membrane</keyword>
<evidence type="ECO:0000256" key="2">
    <source>
        <dbReference type="ARBA" id="ARBA00022676"/>
    </source>
</evidence>
<keyword evidence="7" id="KW-0961">Cell wall biogenesis/degradation</keyword>
<dbReference type="PANTHER" id="PTHR13301">
    <property type="entry name" value="X-BOX TRANSCRIPTION FACTOR-RELATED"/>
    <property type="match status" value="1"/>
</dbReference>
<feature type="binding site" evidence="8">
    <location>
        <position position="15"/>
    </location>
    <ligand>
        <name>UDP-alpha-D-glucose</name>
        <dbReference type="ChEBI" id="CHEBI:58885"/>
    </ligand>
</feature>
<dbReference type="GO" id="GO:0012505">
    <property type="term" value="C:endomembrane system"/>
    <property type="evidence" value="ECO:0007669"/>
    <property type="project" value="UniProtKB-SubCell"/>
</dbReference>
<keyword evidence="5" id="KW-1133">Transmembrane helix</keyword>
<protein>
    <submittedName>
        <fullName evidence="9">Uncharacterized protein</fullName>
    </submittedName>
</protein>
<keyword evidence="2" id="KW-0328">Glycosyltransferase</keyword>
<comment type="subcellular location">
    <subcellularLocation>
        <location evidence="1">Endomembrane system</location>
    </subcellularLocation>
</comment>
<evidence type="ECO:0000313" key="10">
    <source>
        <dbReference type="Proteomes" id="UP001374535"/>
    </source>
</evidence>
<keyword evidence="3" id="KW-0808">Transferase</keyword>
<dbReference type="Pfam" id="PF03552">
    <property type="entry name" value="Cellulose_synt"/>
    <property type="match status" value="1"/>
</dbReference>
<accession>A0AAQ3RRX6</accession>
<gene>
    <name evidence="9" type="ORF">V8G54_025083</name>
</gene>
<evidence type="ECO:0000256" key="3">
    <source>
        <dbReference type="ARBA" id="ARBA00022679"/>
    </source>
</evidence>
<dbReference type="GO" id="GO:0030244">
    <property type="term" value="P:cellulose biosynthetic process"/>
    <property type="evidence" value="ECO:0007669"/>
    <property type="project" value="InterPro"/>
</dbReference>
<evidence type="ECO:0000256" key="8">
    <source>
        <dbReference type="PIRSR" id="PIRSR605150-2"/>
    </source>
</evidence>
<dbReference type="AlphaFoldDB" id="A0AAQ3RRX6"/>
<evidence type="ECO:0000256" key="7">
    <source>
        <dbReference type="ARBA" id="ARBA00023316"/>
    </source>
</evidence>
<proteinExistence type="predicted"/>
<dbReference type="GO" id="GO:0016020">
    <property type="term" value="C:membrane"/>
    <property type="evidence" value="ECO:0007669"/>
    <property type="project" value="InterPro"/>
</dbReference>
<dbReference type="InterPro" id="IPR005150">
    <property type="entry name" value="Cellulose_synth"/>
</dbReference>
<evidence type="ECO:0000256" key="4">
    <source>
        <dbReference type="ARBA" id="ARBA00022692"/>
    </source>
</evidence>
<evidence type="ECO:0000256" key="5">
    <source>
        <dbReference type="ARBA" id="ARBA00022989"/>
    </source>
</evidence>
<dbReference type="GO" id="GO:0016760">
    <property type="term" value="F:cellulose synthase (UDP-forming) activity"/>
    <property type="evidence" value="ECO:0007669"/>
    <property type="project" value="InterPro"/>
</dbReference>
<keyword evidence="10" id="KW-1185">Reference proteome</keyword>
<name>A0AAQ3RRX6_VIGMU</name>
<dbReference type="GO" id="GO:0071555">
    <property type="term" value="P:cell wall organization"/>
    <property type="evidence" value="ECO:0007669"/>
    <property type="project" value="UniProtKB-KW"/>
</dbReference>
<evidence type="ECO:0000256" key="1">
    <source>
        <dbReference type="ARBA" id="ARBA00004308"/>
    </source>
</evidence>
<evidence type="ECO:0000256" key="6">
    <source>
        <dbReference type="ARBA" id="ARBA00023136"/>
    </source>
</evidence>
<dbReference type="EMBL" id="CP144694">
    <property type="protein sequence ID" value="WVZ04277.1"/>
    <property type="molecule type" value="Genomic_DNA"/>
</dbReference>
<evidence type="ECO:0000313" key="9">
    <source>
        <dbReference type="EMBL" id="WVZ04277.1"/>
    </source>
</evidence>
<dbReference type="Proteomes" id="UP001374535">
    <property type="component" value="Chromosome 7"/>
</dbReference>
<reference evidence="9 10" key="1">
    <citation type="journal article" date="2023" name="Life. Sci Alliance">
        <title>Evolutionary insights into 3D genome organization and epigenetic landscape of Vigna mungo.</title>
        <authorList>
            <person name="Junaid A."/>
            <person name="Singh B."/>
            <person name="Bhatia S."/>
        </authorList>
    </citation>
    <scope>NUCLEOTIDE SEQUENCE [LARGE SCALE GENOMIC DNA]</scope>
    <source>
        <strain evidence="9">Urdbean</strain>
    </source>
</reference>